<dbReference type="PANTHER" id="PTHR47186:SF49">
    <property type="entry name" value="NB-ARC DOMAIN-CONTAINING PROTEIN"/>
    <property type="match status" value="1"/>
</dbReference>
<dbReference type="Gene3D" id="3.80.10.10">
    <property type="entry name" value="Ribonuclease Inhibitor"/>
    <property type="match status" value="1"/>
</dbReference>
<dbReference type="SUPFAM" id="SSF52058">
    <property type="entry name" value="L domain-like"/>
    <property type="match status" value="1"/>
</dbReference>
<gene>
    <name evidence="3" type="ORF">J5N97_015853</name>
</gene>
<organism evidence="3 4">
    <name type="scientific">Dioscorea zingiberensis</name>
    <dbReference type="NCBI Taxonomy" id="325984"/>
    <lineage>
        <taxon>Eukaryota</taxon>
        <taxon>Viridiplantae</taxon>
        <taxon>Streptophyta</taxon>
        <taxon>Embryophyta</taxon>
        <taxon>Tracheophyta</taxon>
        <taxon>Spermatophyta</taxon>
        <taxon>Magnoliopsida</taxon>
        <taxon>Liliopsida</taxon>
        <taxon>Dioscoreales</taxon>
        <taxon>Dioscoreaceae</taxon>
        <taxon>Dioscorea</taxon>
    </lineage>
</organism>
<dbReference type="InterPro" id="IPR032675">
    <property type="entry name" value="LRR_dom_sf"/>
</dbReference>
<dbReference type="InterPro" id="IPR055414">
    <property type="entry name" value="LRR_R13L4/SHOC2-like"/>
</dbReference>
<reference evidence="3" key="2">
    <citation type="journal article" date="2022" name="Hortic Res">
        <title>The genome of Dioscorea zingiberensis sheds light on the biosynthesis, origin and evolution of the medicinally important diosgenin saponins.</title>
        <authorList>
            <person name="Li Y."/>
            <person name="Tan C."/>
            <person name="Li Z."/>
            <person name="Guo J."/>
            <person name="Li S."/>
            <person name="Chen X."/>
            <person name="Wang C."/>
            <person name="Dai X."/>
            <person name="Yang H."/>
            <person name="Song W."/>
            <person name="Hou L."/>
            <person name="Xu J."/>
            <person name="Tong Z."/>
            <person name="Xu A."/>
            <person name="Yuan X."/>
            <person name="Wang W."/>
            <person name="Yang Q."/>
            <person name="Chen L."/>
            <person name="Sun Z."/>
            <person name="Wang K."/>
            <person name="Pan B."/>
            <person name="Chen J."/>
            <person name="Bao Y."/>
            <person name="Liu F."/>
            <person name="Qi X."/>
            <person name="Gang D.R."/>
            <person name="Wen J."/>
            <person name="Li J."/>
        </authorList>
    </citation>
    <scope>NUCLEOTIDE SEQUENCE</scope>
    <source>
        <strain evidence="3">Dzin_1.0</strain>
    </source>
</reference>
<evidence type="ECO:0000256" key="1">
    <source>
        <dbReference type="ARBA" id="ARBA00022737"/>
    </source>
</evidence>
<evidence type="ECO:0000259" key="2">
    <source>
        <dbReference type="Pfam" id="PF23598"/>
    </source>
</evidence>
<feature type="domain" description="Disease resistance R13L4/SHOC-2-like LRR" evidence="2">
    <location>
        <begin position="91"/>
        <end position="415"/>
    </location>
</feature>
<evidence type="ECO:0000313" key="3">
    <source>
        <dbReference type="EMBL" id="KAJ0973888.1"/>
    </source>
</evidence>
<evidence type="ECO:0000313" key="4">
    <source>
        <dbReference type="Proteomes" id="UP001085076"/>
    </source>
</evidence>
<sequence>MEDVATEYYRELLRRNLLQSDPLSYRNGGFTMHDLLRALAQFIAQGEYFSGEVATLARTSLASQEMKLRHLSISGDFLEISPEIVKEHTSVRTLIILGIPTNTLPEDLFQKLKCLRLLDLSKTNLMVVPESASSLVHLRYLDFSGSMISRLPETIGNLSNLQYLILQACEQLSELPKSIANLYKLRSIDLAGTRVIGIPAGIRQLIYLNRVINFVTNDQRIDGARKCYSSLEDLKPLINLRTITIVNLERAARAQGSILKDKIHIYHLKLSCSSEGWPYQQEDIARIQDVFEERLFPPSSVENFTIEGYFGMEFPTWMKNRDLFLNLTRLDILKCRNCSQLPLLGQLPLLDHLEIHGAWSIKHIGPEFMGSAGREAAFPKLKSLILEDMPEWEEWTWEAKDDARVMPVLESLWIERCPRLKSLPQGLVHHATNLSYIWIEESHSLTVIEGFKSVQKAYLARNNGFERLTDFPSVQVLEIEDCPALLHHVGVLPSLQMLIWRDSSMRFLPEWMLPHPVDPIFPNLQRMSITVGDVLTLKRCLINGPDSAKIQHIPNVYMEVMDRPDFISFTKEPFRFLYKSS</sequence>
<accession>A0A9D5CIB2</accession>
<protein>
    <recommendedName>
        <fullName evidence="2">Disease resistance R13L4/SHOC-2-like LRR domain-containing protein</fullName>
    </recommendedName>
</protein>
<proteinExistence type="predicted"/>
<name>A0A9D5CIB2_9LILI</name>
<comment type="caution">
    <text evidence="3">The sequence shown here is derived from an EMBL/GenBank/DDBJ whole genome shotgun (WGS) entry which is preliminary data.</text>
</comment>
<keyword evidence="4" id="KW-1185">Reference proteome</keyword>
<dbReference type="AlphaFoldDB" id="A0A9D5CIB2"/>
<dbReference type="EMBL" id="JAGGNH010000004">
    <property type="protein sequence ID" value="KAJ0973888.1"/>
    <property type="molecule type" value="Genomic_DNA"/>
</dbReference>
<dbReference type="OrthoDB" id="762143at2759"/>
<reference evidence="3" key="1">
    <citation type="submission" date="2021-03" db="EMBL/GenBank/DDBJ databases">
        <authorList>
            <person name="Li Z."/>
            <person name="Yang C."/>
        </authorList>
    </citation>
    <scope>NUCLEOTIDE SEQUENCE</scope>
    <source>
        <strain evidence="3">Dzin_1.0</strain>
        <tissue evidence="3">Leaf</tissue>
    </source>
</reference>
<dbReference type="Proteomes" id="UP001085076">
    <property type="component" value="Miscellaneous, Linkage group lg04"/>
</dbReference>
<keyword evidence="1" id="KW-0677">Repeat</keyword>
<dbReference type="Pfam" id="PF23598">
    <property type="entry name" value="LRR_14"/>
    <property type="match status" value="1"/>
</dbReference>
<dbReference type="PANTHER" id="PTHR47186">
    <property type="entry name" value="LEUCINE-RICH REPEAT-CONTAINING PROTEIN 57"/>
    <property type="match status" value="1"/>
</dbReference>